<keyword evidence="3" id="KW-1185">Reference proteome</keyword>
<reference evidence="2" key="2">
    <citation type="submission" date="2021-01" db="UniProtKB">
        <authorList>
            <consortium name="EnsemblPlants"/>
        </authorList>
    </citation>
    <scope>IDENTIFICATION</scope>
</reference>
<evidence type="ECO:0000313" key="3">
    <source>
        <dbReference type="Proteomes" id="UP000594261"/>
    </source>
</evidence>
<reference evidence="2 3" key="1">
    <citation type="journal article" date="2016" name="G3 (Bethesda)">
        <title>First Draft Assembly and Annotation of the Genome of a California Endemic Oak Quercus lobata Nee (Fagaceae).</title>
        <authorList>
            <person name="Sork V.L."/>
            <person name="Fitz-Gibbon S.T."/>
            <person name="Puiu D."/>
            <person name="Crepeau M."/>
            <person name="Gugger P.F."/>
            <person name="Sherman R."/>
            <person name="Stevens K."/>
            <person name="Langley C.H."/>
            <person name="Pellegrini M."/>
            <person name="Salzberg S.L."/>
        </authorList>
    </citation>
    <scope>NUCLEOTIDE SEQUENCE [LARGE SCALE GENOMIC DNA]</scope>
    <source>
        <strain evidence="2 3">cv. SW786</strain>
    </source>
</reference>
<dbReference type="EnsemblPlants" id="QL09p038994:mrna">
    <property type="protein sequence ID" value="QL09p038994:mrna"/>
    <property type="gene ID" value="QL09p038994"/>
</dbReference>
<dbReference type="InParanoid" id="A0A7N2MMM5"/>
<dbReference type="PANTHER" id="PTHR31672:SF13">
    <property type="entry name" value="F-BOX PROTEIN CPR30-LIKE"/>
    <property type="match status" value="1"/>
</dbReference>
<dbReference type="Pfam" id="PF07734">
    <property type="entry name" value="FBA_1"/>
    <property type="match status" value="1"/>
</dbReference>
<sequence length="180" mass="20404">MFKKHLATPFTGAGNTCVIELAYNPQKNDLKILRLVSFFFLDEAEAEIYSLSTDSWRKVVISMESLRGYEPNFGTIFDIAQTCIFFNEALHTVADSNHHSFILSFNVNDQIFREIMLPPNYLDGVPVFSTEPAVFKGSLAILFYASDDGDASVTYGLWRSMVWPSLGLENIWMVIRPQNS</sequence>
<dbReference type="EMBL" id="LRBV02000009">
    <property type="status" value="NOT_ANNOTATED_CDS"/>
    <property type="molecule type" value="Genomic_DNA"/>
</dbReference>
<proteinExistence type="predicted"/>
<protein>
    <recommendedName>
        <fullName evidence="1">F-box associated beta-propeller type 1 domain-containing protein</fullName>
    </recommendedName>
</protein>
<dbReference type="Proteomes" id="UP000594261">
    <property type="component" value="Chromosome 9"/>
</dbReference>
<evidence type="ECO:0000313" key="2">
    <source>
        <dbReference type="EnsemblPlants" id="QL09p038994:mrna"/>
    </source>
</evidence>
<dbReference type="InterPro" id="IPR006527">
    <property type="entry name" value="F-box-assoc_dom_typ1"/>
</dbReference>
<organism evidence="2 3">
    <name type="scientific">Quercus lobata</name>
    <name type="common">Valley oak</name>
    <dbReference type="NCBI Taxonomy" id="97700"/>
    <lineage>
        <taxon>Eukaryota</taxon>
        <taxon>Viridiplantae</taxon>
        <taxon>Streptophyta</taxon>
        <taxon>Embryophyta</taxon>
        <taxon>Tracheophyta</taxon>
        <taxon>Spermatophyta</taxon>
        <taxon>Magnoliopsida</taxon>
        <taxon>eudicotyledons</taxon>
        <taxon>Gunneridae</taxon>
        <taxon>Pentapetalae</taxon>
        <taxon>rosids</taxon>
        <taxon>fabids</taxon>
        <taxon>Fagales</taxon>
        <taxon>Fagaceae</taxon>
        <taxon>Quercus</taxon>
    </lineage>
</organism>
<feature type="domain" description="F-box associated beta-propeller type 1" evidence="1">
    <location>
        <begin position="15"/>
        <end position="119"/>
    </location>
</feature>
<dbReference type="PANTHER" id="PTHR31672">
    <property type="entry name" value="BNACNNG10540D PROTEIN"/>
    <property type="match status" value="1"/>
</dbReference>
<name>A0A7N2MMM5_QUELO</name>
<evidence type="ECO:0000259" key="1">
    <source>
        <dbReference type="Pfam" id="PF07734"/>
    </source>
</evidence>
<dbReference type="Gramene" id="QL09p038994:mrna">
    <property type="protein sequence ID" value="QL09p038994:mrna"/>
    <property type="gene ID" value="QL09p038994"/>
</dbReference>
<dbReference type="InterPro" id="IPR050796">
    <property type="entry name" value="SCF_F-box_component"/>
</dbReference>
<dbReference type="AlphaFoldDB" id="A0A7N2MMM5"/>
<accession>A0A7N2MMM5</accession>